<organism evidence="3 4">
    <name type="scientific">Pseudonocardia parietis</name>
    <dbReference type="NCBI Taxonomy" id="570936"/>
    <lineage>
        <taxon>Bacteria</taxon>
        <taxon>Bacillati</taxon>
        <taxon>Actinomycetota</taxon>
        <taxon>Actinomycetes</taxon>
        <taxon>Pseudonocardiales</taxon>
        <taxon>Pseudonocardiaceae</taxon>
        <taxon>Pseudonocardia</taxon>
    </lineage>
</organism>
<feature type="chain" id="PRO_5046744692" description="GmrSD restriction endonucleases C-terminal domain-containing protein" evidence="1">
    <location>
        <begin position="20"/>
        <end position="255"/>
    </location>
</feature>
<evidence type="ECO:0000313" key="4">
    <source>
        <dbReference type="Proteomes" id="UP001519295"/>
    </source>
</evidence>
<name>A0ABS4VS38_9PSEU</name>
<sequence>MRVRRVKVAAVLAAVLVLAGCGTSGSLPALLDSAIDAGVLDAGVVAPASTGAAGSASAALAGLQVKGRAPKTGYAREEFGRRWADIDRDGCDQRNQVLARDMDRETFKAGTHDCVVLTGSLRDTYTATTISFTRGRGTSERVQIDHVVALSDAWQKGAQQLDEATREKIGNDPLNLIAVDGPTNSRKGAGDAATWLPPDSGYRCAYVARQVAVKAKYRLWVTGAERDAIDRVLRGCPDRAVPTDTDAAKPAITLR</sequence>
<evidence type="ECO:0000313" key="3">
    <source>
        <dbReference type="EMBL" id="MBP2366748.1"/>
    </source>
</evidence>
<feature type="domain" description="GmrSD restriction endonucleases C-terminal" evidence="2">
    <location>
        <begin position="93"/>
        <end position="229"/>
    </location>
</feature>
<accession>A0ABS4VS38</accession>
<dbReference type="RefSeq" id="WP_307862336.1">
    <property type="nucleotide sequence ID" value="NZ_JAGINU010000001.1"/>
</dbReference>
<reference evidence="3 4" key="1">
    <citation type="submission" date="2021-03" db="EMBL/GenBank/DDBJ databases">
        <title>Sequencing the genomes of 1000 actinobacteria strains.</title>
        <authorList>
            <person name="Klenk H.-P."/>
        </authorList>
    </citation>
    <scope>NUCLEOTIDE SEQUENCE [LARGE SCALE GENOMIC DNA]</scope>
    <source>
        <strain evidence="3 4">DSM 45256</strain>
    </source>
</reference>
<dbReference type="Pfam" id="PF07510">
    <property type="entry name" value="GmrSD_C"/>
    <property type="match status" value="1"/>
</dbReference>
<proteinExistence type="predicted"/>
<keyword evidence="4" id="KW-1185">Reference proteome</keyword>
<protein>
    <recommendedName>
        <fullName evidence="2">GmrSD restriction endonucleases C-terminal domain-containing protein</fullName>
    </recommendedName>
</protein>
<evidence type="ECO:0000259" key="2">
    <source>
        <dbReference type="Pfam" id="PF07510"/>
    </source>
</evidence>
<dbReference type="PANTHER" id="PTHR24094:SF15">
    <property type="entry name" value="AMP-DEPENDENT SYNTHETASE_LIGASE DOMAIN-CONTAINING PROTEIN-RELATED"/>
    <property type="match status" value="1"/>
</dbReference>
<dbReference type="PANTHER" id="PTHR24094">
    <property type="entry name" value="SECRETED PROTEIN"/>
    <property type="match status" value="1"/>
</dbReference>
<dbReference type="InterPro" id="IPR011089">
    <property type="entry name" value="GmrSD_C"/>
</dbReference>
<gene>
    <name evidence="3" type="ORF">JOF36_002444</name>
</gene>
<keyword evidence="1" id="KW-0732">Signal</keyword>
<feature type="signal peptide" evidence="1">
    <location>
        <begin position="1"/>
        <end position="19"/>
    </location>
</feature>
<comment type="caution">
    <text evidence="3">The sequence shown here is derived from an EMBL/GenBank/DDBJ whole genome shotgun (WGS) entry which is preliminary data.</text>
</comment>
<evidence type="ECO:0000256" key="1">
    <source>
        <dbReference type="SAM" id="SignalP"/>
    </source>
</evidence>
<dbReference type="Proteomes" id="UP001519295">
    <property type="component" value="Unassembled WGS sequence"/>
</dbReference>
<dbReference type="PROSITE" id="PS51257">
    <property type="entry name" value="PROKAR_LIPOPROTEIN"/>
    <property type="match status" value="1"/>
</dbReference>
<dbReference type="EMBL" id="JAGINU010000001">
    <property type="protein sequence ID" value="MBP2366748.1"/>
    <property type="molecule type" value="Genomic_DNA"/>
</dbReference>